<dbReference type="PRINTS" id="PR00111">
    <property type="entry name" value="ABHYDROLASE"/>
</dbReference>
<sequence length="244" mass="24952">MMIGGGTVDAGGGVTIAYRTAGAAGAPPVVLLHGGGSRGAASWDAFTRALAAAGLRPIALDLRGHGGSSRTRDYPLTGFRDDVLGAMDALGLGGAPLVGHSLGAHTASLVAQAAPERVTRLVLEDPPVPSATSRAQSLPAWRMILPMLGLVVRRGRFDRRALTEAVRQLREPDPGWWARLPSIAAPTLVIGGGPRSHVAAGGLDALVRALPDGRLVTIPAGHRVHSTAPAAFEAAVLPFLTAGH</sequence>
<reference evidence="3 4" key="1">
    <citation type="submission" date="2023-07" db="EMBL/GenBank/DDBJ databases">
        <title>Sequencing the genomes of 1000 actinobacteria strains.</title>
        <authorList>
            <person name="Klenk H.-P."/>
        </authorList>
    </citation>
    <scope>NUCLEOTIDE SEQUENCE [LARGE SCALE GENOMIC DNA]</scope>
    <source>
        <strain evidence="3 4">DSM 44709</strain>
    </source>
</reference>
<dbReference type="InterPro" id="IPR029058">
    <property type="entry name" value="AB_hydrolase_fold"/>
</dbReference>
<evidence type="ECO:0000259" key="2">
    <source>
        <dbReference type="Pfam" id="PF00561"/>
    </source>
</evidence>
<feature type="domain" description="AB hydrolase-1" evidence="2">
    <location>
        <begin position="27"/>
        <end position="136"/>
    </location>
</feature>
<keyword evidence="4" id="KW-1185">Reference proteome</keyword>
<name>A0AAE3W6U2_9ACTN</name>
<proteinExistence type="predicted"/>
<dbReference type="PANTHER" id="PTHR43798">
    <property type="entry name" value="MONOACYLGLYCEROL LIPASE"/>
    <property type="match status" value="1"/>
</dbReference>
<evidence type="ECO:0000313" key="4">
    <source>
        <dbReference type="Proteomes" id="UP001240236"/>
    </source>
</evidence>
<organism evidence="3 4">
    <name type="scientific">Catenuloplanes indicus</name>
    <dbReference type="NCBI Taxonomy" id="137267"/>
    <lineage>
        <taxon>Bacteria</taxon>
        <taxon>Bacillati</taxon>
        <taxon>Actinomycetota</taxon>
        <taxon>Actinomycetes</taxon>
        <taxon>Micromonosporales</taxon>
        <taxon>Micromonosporaceae</taxon>
        <taxon>Catenuloplanes</taxon>
    </lineage>
</organism>
<gene>
    <name evidence="3" type="ORF">J2S42_007612</name>
</gene>
<keyword evidence="1" id="KW-0378">Hydrolase</keyword>
<evidence type="ECO:0000256" key="1">
    <source>
        <dbReference type="ARBA" id="ARBA00022801"/>
    </source>
</evidence>
<dbReference type="InterPro" id="IPR050266">
    <property type="entry name" value="AB_hydrolase_sf"/>
</dbReference>
<comment type="caution">
    <text evidence="3">The sequence shown here is derived from an EMBL/GenBank/DDBJ whole genome shotgun (WGS) entry which is preliminary data.</text>
</comment>
<dbReference type="RefSeq" id="WP_307247320.1">
    <property type="nucleotide sequence ID" value="NZ_JAUSUZ010000001.1"/>
</dbReference>
<dbReference type="AlphaFoldDB" id="A0AAE3W6U2"/>
<dbReference type="SUPFAM" id="SSF53474">
    <property type="entry name" value="alpha/beta-Hydrolases"/>
    <property type="match status" value="1"/>
</dbReference>
<dbReference type="Gene3D" id="3.40.50.1820">
    <property type="entry name" value="alpha/beta hydrolase"/>
    <property type="match status" value="1"/>
</dbReference>
<evidence type="ECO:0000313" key="3">
    <source>
        <dbReference type="EMBL" id="MDQ0370943.1"/>
    </source>
</evidence>
<dbReference type="Pfam" id="PF00561">
    <property type="entry name" value="Abhydrolase_1"/>
    <property type="match status" value="1"/>
</dbReference>
<protein>
    <submittedName>
        <fullName evidence="3">Pimeloyl-ACP methyl ester carboxylesterase</fullName>
    </submittedName>
</protein>
<dbReference type="PANTHER" id="PTHR43798:SF31">
    <property type="entry name" value="AB HYDROLASE SUPERFAMILY PROTEIN YCLE"/>
    <property type="match status" value="1"/>
</dbReference>
<dbReference type="GO" id="GO:0016787">
    <property type="term" value="F:hydrolase activity"/>
    <property type="evidence" value="ECO:0007669"/>
    <property type="project" value="UniProtKB-KW"/>
</dbReference>
<accession>A0AAE3W6U2</accession>
<dbReference type="GO" id="GO:0016020">
    <property type="term" value="C:membrane"/>
    <property type="evidence" value="ECO:0007669"/>
    <property type="project" value="TreeGrafter"/>
</dbReference>
<dbReference type="InterPro" id="IPR000073">
    <property type="entry name" value="AB_hydrolase_1"/>
</dbReference>
<dbReference type="EMBL" id="JAUSUZ010000001">
    <property type="protein sequence ID" value="MDQ0370943.1"/>
    <property type="molecule type" value="Genomic_DNA"/>
</dbReference>
<dbReference type="Proteomes" id="UP001240236">
    <property type="component" value="Unassembled WGS sequence"/>
</dbReference>